<dbReference type="Gene3D" id="2.70.70.10">
    <property type="entry name" value="Glucose Permease (Domain IIA)"/>
    <property type="match status" value="1"/>
</dbReference>
<evidence type="ECO:0000256" key="4">
    <source>
        <dbReference type="ARBA" id="ARBA00023157"/>
    </source>
</evidence>
<accession>A0A9Q1EZD1</accession>
<keyword evidence="3" id="KW-0862">Zinc</keyword>
<dbReference type="PANTHER" id="PTHR11329">
    <property type="entry name" value="LEUKOCYTE CELL-DERIVED CHEMOTAXIN 2"/>
    <property type="match status" value="1"/>
</dbReference>
<keyword evidence="8" id="KW-1185">Reference proteome</keyword>
<protein>
    <submittedName>
        <fullName evidence="7">Uncharacterized protein</fullName>
    </submittedName>
</protein>
<evidence type="ECO:0000313" key="8">
    <source>
        <dbReference type="Proteomes" id="UP001152622"/>
    </source>
</evidence>
<evidence type="ECO:0000256" key="3">
    <source>
        <dbReference type="ARBA" id="ARBA00022833"/>
    </source>
</evidence>
<dbReference type="OrthoDB" id="5911921at2759"/>
<keyword evidence="2" id="KW-0732">Signal</keyword>
<evidence type="ECO:0000256" key="5">
    <source>
        <dbReference type="ARBA" id="ARBA00024361"/>
    </source>
</evidence>
<dbReference type="InterPro" id="IPR011055">
    <property type="entry name" value="Dup_hybrid_motif"/>
</dbReference>
<dbReference type="EMBL" id="JAINUF010000010">
    <property type="protein sequence ID" value="KAJ8348040.1"/>
    <property type="molecule type" value="Genomic_DNA"/>
</dbReference>
<evidence type="ECO:0000313" key="7">
    <source>
        <dbReference type="EMBL" id="KAJ8348040.1"/>
    </source>
</evidence>
<dbReference type="InterPro" id="IPR008663">
    <property type="entry name" value="LECT2"/>
</dbReference>
<organism evidence="7 8">
    <name type="scientific">Synaphobranchus kaupii</name>
    <name type="common">Kaup's arrowtooth eel</name>
    <dbReference type="NCBI Taxonomy" id="118154"/>
    <lineage>
        <taxon>Eukaryota</taxon>
        <taxon>Metazoa</taxon>
        <taxon>Chordata</taxon>
        <taxon>Craniata</taxon>
        <taxon>Vertebrata</taxon>
        <taxon>Euteleostomi</taxon>
        <taxon>Actinopterygii</taxon>
        <taxon>Neopterygii</taxon>
        <taxon>Teleostei</taxon>
        <taxon>Anguilliformes</taxon>
        <taxon>Synaphobranchidae</taxon>
        <taxon>Synaphobranchus</taxon>
    </lineage>
</organism>
<evidence type="ECO:0000256" key="2">
    <source>
        <dbReference type="ARBA" id="ARBA00022729"/>
    </source>
</evidence>
<dbReference type="GO" id="GO:0046872">
    <property type="term" value="F:metal ion binding"/>
    <property type="evidence" value="ECO:0007669"/>
    <property type="project" value="UniProtKB-KW"/>
</dbReference>
<dbReference type="PANTHER" id="PTHR11329:SF0">
    <property type="entry name" value="LEUKOCYTE CELL-DERIVED CHEMOTAXIN-2"/>
    <property type="match status" value="1"/>
</dbReference>
<sequence length="130" mass="14436">MSKEAGLNQKGKEAKVPTRGRNGTDSQGEQKGRELRNDATCTGAGGICQRTTYICQGRYLEDRCAGPKARQCCMQEFCVKILNVRPYSYVGSVSRGQPLGYLLPLQERFSGITSHLRLQMCDRSDPTPFI</sequence>
<dbReference type="Proteomes" id="UP001152622">
    <property type="component" value="Chromosome 10"/>
</dbReference>
<feature type="region of interest" description="Disordered" evidence="6">
    <location>
        <begin position="1"/>
        <end position="36"/>
    </location>
</feature>
<evidence type="ECO:0000256" key="1">
    <source>
        <dbReference type="ARBA" id="ARBA00022723"/>
    </source>
</evidence>
<dbReference type="AlphaFoldDB" id="A0A9Q1EZD1"/>
<evidence type="ECO:0000256" key="6">
    <source>
        <dbReference type="SAM" id="MobiDB-lite"/>
    </source>
</evidence>
<reference evidence="7" key="1">
    <citation type="journal article" date="2023" name="Science">
        <title>Genome structures resolve the early diversification of teleost fishes.</title>
        <authorList>
            <person name="Parey E."/>
            <person name="Louis A."/>
            <person name="Montfort J."/>
            <person name="Bouchez O."/>
            <person name="Roques C."/>
            <person name="Iampietro C."/>
            <person name="Lluch J."/>
            <person name="Castinel A."/>
            <person name="Donnadieu C."/>
            <person name="Desvignes T."/>
            <person name="Floi Bucao C."/>
            <person name="Jouanno E."/>
            <person name="Wen M."/>
            <person name="Mejri S."/>
            <person name="Dirks R."/>
            <person name="Jansen H."/>
            <person name="Henkel C."/>
            <person name="Chen W.J."/>
            <person name="Zahm M."/>
            <person name="Cabau C."/>
            <person name="Klopp C."/>
            <person name="Thompson A.W."/>
            <person name="Robinson-Rechavi M."/>
            <person name="Braasch I."/>
            <person name="Lecointre G."/>
            <person name="Bobe J."/>
            <person name="Postlethwait J.H."/>
            <person name="Berthelot C."/>
            <person name="Roest Crollius H."/>
            <person name="Guiguen Y."/>
        </authorList>
    </citation>
    <scope>NUCLEOTIDE SEQUENCE</scope>
    <source>
        <strain evidence="7">WJC10195</strain>
    </source>
</reference>
<name>A0A9Q1EZD1_SYNKA</name>
<comment type="caution">
    <text evidence="7">The sequence shown here is derived from an EMBL/GenBank/DDBJ whole genome shotgun (WGS) entry which is preliminary data.</text>
</comment>
<gene>
    <name evidence="7" type="ORF">SKAU_G00266290</name>
</gene>
<proteinExistence type="inferred from homology"/>
<keyword evidence="1" id="KW-0479">Metal-binding</keyword>
<comment type="similarity">
    <text evidence="5">Belongs to the LECT2/MIM-1 family.</text>
</comment>
<keyword evidence="4" id="KW-1015">Disulfide bond</keyword>